<dbReference type="PANTHER" id="PTHR43546">
    <property type="entry name" value="UPF0173 METAL-DEPENDENT HYDROLASE MJ1163-RELATED"/>
    <property type="match status" value="1"/>
</dbReference>
<evidence type="ECO:0000256" key="1">
    <source>
        <dbReference type="ARBA" id="ARBA00022801"/>
    </source>
</evidence>
<dbReference type="Pfam" id="PF12706">
    <property type="entry name" value="Lactamase_B_2"/>
    <property type="match status" value="1"/>
</dbReference>
<sequence>MTTNPSGSSDMSTPHGFKSSLEITHITTATAIIDIDGVKFITDPVFAPAGTEYPYPTTTLRLSDDPAIPLNALPAIDAVLLSHEDHEDNLDEFGRRLLDGRKVITTPDGAKNLSPRPDVRAVQPWETLDLIAGGKKFKITGVPAIHLPGGECTGFIISTESFGHAANGLPNAIYFSGDTVYHSDLLKMNEKWHIVAAVLNLGNAHVPTDPSKPEDKLQITMGGEDVARLVKELDADVLVPMHYQSWGHFTEGEEDLIRIFKQEDVEEKIRWLTPSGKSVKIF</sequence>
<name>A0A4S9TNX7_AURPU</name>
<protein>
    <submittedName>
        <fullName evidence="3">Metallo-hydrolase/oxidoreductase</fullName>
    </submittedName>
</protein>
<dbReference type="GO" id="GO:0016787">
    <property type="term" value="F:hydrolase activity"/>
    <property type="evidence" value="ECO:0007669"/>
    <property type="project" value="UniProtKB-KW"/>
</dbReference>
<evidence type="ECO:0000313" key="3">
    <source>
        <dbReference type="EMBL" id="THW10541.1"/>
    </source>
</evidence>
<dbReference type="InterPro" id="IPR050114">
    <property type="entry name" value="UPF0173_UPF0282_UlaG_hydrolase"/>
</dbReference>
<comment type="caution">
    <text evidence="3">The sequence shown here is derived from an EMBL/GenBank/DDBJ whole genome shotgun (WGS) entry which is preliminary data.</text>
</comment>
<dbReference type="InterPro" id="IPR036866">
    <property type="entry name" value="RibonucZ/Hydroxyglut_hydro"/>
</dbReference>
<organism evidence="3 4">
    <name type="scientific">Aureobasidium pullulans</name>
    <name type="common">Black yeast</name>
    <name type="synonym">Pullularia pullulans</name>
    <dbReference type="NCBI Taxonomy" id="5580"/>
    <lineage>
        <taxon>Eukaryota</taxon>
        <taxon>Fungi</taxon>
        <taxon>Dikarya</taxon>
        <taxon>Ascomycota</taxon>
        <taxon>Pezizomycotina</taxon>
        <taxon>Dothideomycetes</taxon>
        <taxon>Dothideomycetidae</taxon>
        <taxon>Dothideales</taxon>
        <taxon>Saccotheciaceae</taxon>
        <taxon>Aureobasidium</taxon>
    </lineage>
</organism>
<evidence type="ECO:0000259" key="2">
    <source>
        <dbReference type="Pfam" id="PF12706"/>
    </source>
</evidence>
<gene>
    <name evidence="3" type="ORF">D6D24_07860</name>
</gene>
<keyword evidence="1 3" id="KW-0378">Hydrolase</keyword>
<dbReference type="InterPro" id="IPR001279">
    <property type="entry name" value="Metallo-B-lactamas"/>
</dbReference>
<dbReference type="Gene3D" id="3.60.15.10">
    <property type="entry name" value="Ribonuclease Z/Hydroxyacylglutathione hydrolase-like"/>
    <property type="match status" value="1"/>
</dbReference>
<dbReference type="SUPFAM" id="SSF56281">
    <property type="entry name" value="Metallo-hydrolase/oxidoreductase"/>
    <property type="match status" value="1"/>
</dbReference>
<proteinExistence type="predicted"/>
<feature type="domain" description="Metallo-beta-lactamase" evidence="2">
    <location>
        <begin position="42"/>
        <end position="243"/>
    </location>
</feature>
<accession>A0A4S9TNX7</accession>
<reference evidence="3 4" key="1">
    <citation type="submission" date="2018-10" db="EMBL/GenBank/DDBJ databases">
        <title>Fifty Aureobasidium pullulans genomes reveal a recombining polyextremotolerant generalist.</title>
        <authorList>
            <person name="Gostincar C."/>
            <person name="Turk M."/>
            <person name="Zajc J."/>
            <person name="Gunde-Cimerman N."/>
        </authorList>
    </citation>
    <scope>NUCLEOTIDE SEQUENCE [LARGE SCALE GENOMIC DNA]</scope>
    <source>
        <strain evidence="3 4">EXF-11318</strain>
    </source>
</reference>
<dbReference type="EMBL" id="QZAJ01000409">
    <property type="protein sequence ID" value="THW10541.1"/>
    <property type="molecule type" value="Genomic_DNA"/>
</dbReference>
<dbReference type="AlphaFoldDB" id="A0A4S9TNX7"/>
<dbReference type="Proteomes" id="UP000308014">
    <property type="component" value="Unassembled WGS sequence"/>
</dbReference>
<dbReference type="PANTHER" id="PTHR43546:SF9">
    <property type="entry name" value="L-ASCORBATE-6-PHOSPHATE LACTONASE ULAG-RELATED"/>
    <property type="match status" value="1"/>
</dbReference>
<evidence type="ECO:0000313" key="4">
    <source>
        <dbReference type="Proteomes" id="UP000308014"/>
    </source>
</evidence>